<dbReference type="STRING" id="37625.SAMN05660420_00859"/>
<organism evidence="1 2">
    <name type="scientific">Desulfuromusa kysingii</name>
    <dbReference type="NCBI Taxonomy" id="37625"/>
    <lineage>
        <taxon>Bacteria</taxon>
        <taxon>Pseudomonadati</taxon>
        <taxon>Thermodesulfobacteriota</taxon>
        <taxon>Desulfuromonadia</taxon>
        <taxon>Desulfuromonadales</taxon>
        <taxon>Geopsychrobacteraceae</taxon>
        <taxon>Desulfuromusa</taxon>
    </lineage>
</organism>
<reference evidence="1 2" key="1">
    <citation type="submission" date="2016-10" db="EMBL/GenBank/DDBJ databases">
        <authorList>
            <person name="de Groot N.N."/>
        </authorList>
    </citation>
    <scope>NUCLEOTIDE SEQUENCE [LARGE SCALE GENOMIC DNA]</scope>
    <source>
        <strain evidence="1 2">DSM 7343</strain>
    </source>
</reference>
<dbReference type="RefSeq" id="WP_092345071.1">
    <property type="nucleotide sequence ID" value="NZ_FNQN01000002.1"/>
</dbReference>
<sequence>MAEIPDMKMCELKAQGLMEEIDRRSINPIVVCGKCGAKADKPEDLHNPRPLMKKKLDNFWS</sequence>
<evidence type="ECO:0000313" key="2">
    <source>
        <dbReference type="Proteomes" id="UP000199409"/>
    </source>
</evidence>
<dbReference type="Proteomes" id="UP000199409">
    <property type="component" value="Unassembled WGS sequence"/>
</dbReference>
<accession>A0A1H3X9Q6</accession>
<dbReference type="AlphaFoldDB" id="A0A1H3X9Q6"/>
<name>A0A1H3X9Q6_9BACT</name>
<keyword evidence="2" id="KW-1185">Reference proteome</keyword>
<protein>
    <submittedName>
        <fullName evidence="1">Uncharacterized protein</fullName>
    </submittedName>
</protein>
<dbReference type="EMBL" id="FNQN01000002">
    <property type="protein sequence ID" value="SDZ95352.1"/>
    <property type="molecule type" value="Genomic_DNA"/>
</dbReference>
<proteinExistence type="predicted"/>
<dbReference type="OrthoDB" id="5432346at2"/>
<evidence type="ECO:0000313" key="1">
    <source>
        <dbReference type="EMBL" id="SDZ95352.1"/>
    </source>
</evidence>
<gene>
    <name evidence="1" type="ORF">SAMN05660420_00859</name>
</gene>